<feature type="binding site" evidence="9">
    <location>
        <position position="116"/>
    </location>
    <ligand>
        <name>Mg(2+)</name>
        <dbReference type="ChEBI" id="CHEBI:18420"/>
    </ligand>
</feature>
<protein>
    <recommendedName>
        <fullName evidence="9">ATP-dependent dethiobiotin synthetase BioD</fullName>
        <ecNumber evidence="9">6.3.3.3</ecNumber>
    </recommendedName>
    <alternativeName>
        <fullName evidence="9">DTB synthetase</fullName>
        <shortName evidence="9">DTBS</shortName>
    </alternativeName>
    <alternativeName>
        <fullName evidence="9">Dethiobiotin synthase</fullName>
    </alternativeName>
</protein>
<keyword evidence="1 9" id="KW-0963">Cytoplasm</keyword>
<dbReference type="FunFam" id="3.40.50.300:FF:000292">
    <property type="entry name" value="ATP-dependent dethiobiotin synthetase BioD"/>
    <property type="match status" value="1"/>
</dbReference>
<evidence type="ECO:0000313" key="10">
    <source>
        <dbReference type="EMBL" id="GGI15755.1"/>
    </source>
</evidence>
<dbReference type="HAMAP" id="MF_00336">
    <property type="entry name" value="BioD"/>
    <property type="match status" value="1"/>
</dbReference>
<dbReference type="CDD" id="cd03109">
    <property type="entry name" value="DTBS"/>
    <property type="match status" value="1"/>
</dbReference>
<evidence type="ECO:0000256" key="9">
    <source>
        <dbReference type="HAMAP-Rule" id="MF_00336"/>
    </source>
</evidence>
<dbReference type="SUPFAM" id="SSF52540">
    <property type="entry name" value="P-loop containing nucleoside triphosphate hydrolases"/>
    <property type="match status" value="1"/>
</dbReference>
<keyword evidence="2 9" id="KW-0436">Ligase</keyword>
<accession>A0A8J3EY80</accession>
<feature type="binding site" evidence="9">
    <location>
        <position position="42"/>
    </location>
    <ligand>
        <name>substrate</name>
    </ligand>
</feature>
<feature type="binding site" evidence="9">
    <location>
        <position position="55"/>
    </location>
    <ligand>
        <name>ATP</name>
        <dbReference type="ChEBI" id="CHEBI:30616"/>
    </ligand>
</feature>
<dbReference type="GO" id="GO:0000287">
    <property type="term" value="F:magnesium ion binding"/>
    <property type="evidence" value="ECO:0007669"/>
    <property type="project" value="UniProtKB-UniRule"/>
</dbReference>
<dbReference type="Gene3D" id="3.40.50.300">
    <property type="entry name" value="P-loop containing nucleotide triphosphate hydrolases"/>
    <property type="match status" value="1"/>
</dbReference>
<comment type="catalytic activity">
    <reaction evidence="8">
        <text>(7R,8S)-8-amino-7-(carboxyamino)nonanoate + ATP = (4R,5S)-dethiobiotin + ADP + phosphate + H(+)</text>
        <dbReference type="Rhea" id="RHEA:63684"/>
        <dbReference type="ChEBI" id="CHEBI:15378"/>
        <dbReference type="ChEBI" id="CHEBI:30616"/>
        <dbReference type="ChEBI" id="CHEBI:43474"/>
        <dbReference type="ChEBI" id="CHEBI:149470"/>
        <dbReference type="ChEBI" id="CHEBI:149473"/>
        <dbReference type="ChEBI" id="CHEBI:456216"/>
    </reaction>
</comment>
<comment type="pathway">
    <text evidence="9">Cofactor biosynthesis; biotin biosynthesis; biotin from 7,8-diaminononanoate: step 1/2.</text>
</comment>
<dbReference type="PANTHER" id="PTHR43210">
    <property type="entry name" value="DETHIOBIOTIN SYNTHETASE"/>
    <property type="match status" value="1"/>
</dbReference>
<evidence type="ECO:0000256" key="4">
    <source>
        <dbReference type="ARBA" id="ARBA00022741"/>
    </source>
</evidence>
<dbReference type="UniPathway" id="UPA00078">
    <property type="reaction ID" value="UER00161"/>
</dbReference>
<dbReference type="OrthoDB" id="9802097at2"/>
<evidence type="ECO:0000256" key="3">
    <source>
        <dbReference type="ARBA" id="ARBA00022723"/>
    </source>
</evidence>
<organism evidence="10 11">
    <name type="scientific">Gottfriedia solisilvae</name>
    <dbReference type="NCBI Taxonomy" id="1516104"/>
    <lineage>
        <taxon>Bacteria</taxon>
        <taxon>Bacillati</taxon>
        <taxon>Bacillota</taxon>
        <taxon>Bacilli</taxon>
        <taxon>Bacillales</taxon>
        <taxon>Bacillaceae</taxon>
        <taxon>Gottfriedia</taxon>
    </lineage>
</organism>
<dbReference type="InterPro" id="IPR027417">
    <property type="entry name" value="P-loop_NTPase"/>
</dbReference>
<dbReference type="Pfam" id="PF13500">
    <property type="entry name" value="AAA_26"/>
    <property type="match status" value="1"/>
</dbReference>
<dbReference type="InterPro" id="IPR004472">
    <property type="entry name" value="DTB_synth_BioD"/>
</dbReference>
<feature type="active site" evidence="9">
    <location>
        <position position="38"/>
    </location>
</feature>
<dbReference type="RefSeq" id="WP_158093230.1">
    <property type="nucleotide sequence ID" value="NZ_BMHB01000001.1"/>
</dbReference>
<feature type="binding site" evidence="9">
    <location>
        <position position="55"/>
    </location>
    <ligand>
        <name>Mg(2+)</name>
        <dbReference type="ChEBI" id="CHEBI:18420"/>
    </ligand>
</feature>
<dbReference type="GO" id="GO:0009102">
    <property type="term" value="P:biotin biosynthetic process"/>
    <property type="evidence" value="ECO:0007669"/>
    <property type="project" value="UniProtKB-UniRule"/>
</dbReference>
<gene>
    <name evidence="9 10" type="primary">bioD</name>
    <name evidence="10" type="ORF">GCM10007380_29610</name>
</gene>
<feature type="binding site" evidence="9">
    <location>
        <begin position="116"/>
        <end position="119"/>
    </location>
    <ligand>
        <name>ATP</name>
        <dbReference type="ChEBI" id="CHEBI:30616"/>
    </ligand>
</feature>
<evidence type="ECO:0000256" key="5">
    <source>
        <dbReference type="ARBA" id="ARBA00022756"/>
    </source>
</evidence>
<dbReference type="AlphaFoldDB" id="A0A8J3EY80"/>
<feature type="binding site" evidence="9">
    <location>
        <position position="17"/>
    </location>
    <ligand>
        <name>Mg(2+)</name>
        <dbReference type="ChEBI" id="CHEBI:18420"/>
    </ligand>
</feature>
<dbReference type="GO" id="GO:0004141">
    <property type="term" value="F:dethiobiotin synthase activity"/>
    <property type="evidence" value="ECO:0007669"/>
    <property type="project" value="UniProtKB-UniRule"/>
</dbReference>
<dbReference type="GO" id="GO:0042803">
    <property type="term" value="F:protein homodimerization activity"/>
    <property type="evidence" value="ECO:0007669"/>
    <property type="project" value="UniProtKB-ARBA"/>
</dbReference>
<evidence type="ECO:0000313" key="11">
    <source>
        <dbReference type="Proteomes" id="UP000626244"/>
    </source>
</evidence>
<comment type="cofactor">
    <cofactor evidence="9">
        <name>Mg(2+)</name>
        <dbReference type="ChEBI" id="CHEBI:18420"/>
    </cofactor>
</comment>
<evidence type="ECO:0000256" key="7">
    <source>
        <dbReference type="ARBA" id="ARBA00022842"/>
    </source>
</evidence>
<feature type="binding site" evidence="9">
    <location>
        <position position="207"/>
    </location>
    <ligand>
        <name>ATP</name>
        <dbReference type="ChEBI" id="CHEBI:30616"/>
    </ligand>
</feature>
<comment type="caution">
    <text evidence="10">The sequence shown here is derived from an EMBL/GenBank/DDBJ whole genome shotgun (WGS) entry which is preliminary data.</text>
</comment>
<keyword evidence="7 9" id="KW-0460">Magnesium</keyword>
<comment type="subunit">
    <text evidence="9">Homodimer.</text>
</comment>
<dbReference type="EC" id="6.3.3.3" evidence="9"/>
<dbReference type="NCBIfam" id="TIGR00347">
    <property type="entry name" value="bioD"/>
    <property type="match status" value="1"/>
</dbReference>
<comment type="subcellular location">
    <subcellularLocation>
        <location evidence="9">Cytoplasm</location>
    </subcellularLocation>
</comment>
<reference evidence="11" key="1">
    <citation type="journal article" date="2019" name="Int. J. Syst. Evol. Microbiol.">
        <title>The Global Catalogue of Microorganisms (GCM) 10K type strain sequencing project: providing services to taxonomists for standard genome sequencing and annotation.</title>
        <authorList>
            <consortium name="The Broad Institute Genomics Platform"/>
            <consortium name="The Broad Institute Genome Sequencing Center for Infectious Disease"/>
            <person name="Wu L."/>
            <person name="Ma J."/>
        </authorList>
    </citation>
    <scope>NUCLEOTIDE SEQUENCE [LARGE SCALE GENOMIC DNA]</scope>
    <source>
        <strain evidence="11">CGMCC 1.14993</strain>
    </source>
</reference>
<evidence type="ECO:0000256" key="8">
    <source>
        <dbReference type="ARBA" id="ARBA00047386"/>
    </source>
</evidence>
<proteinExistence type="inferred from homology"/>
<dbReference type="PIRSF" id="PIRSF006755">
    <property type="entry name" value="DTB_synth"/>
    <property type="match status" value="1"/>
</dbReference>
<dbReference type="PANTHER" id="PTHR43210:SF2">
    <property type="entry name" value="ATP-DEPENDENT DETHIOBIOTIN SYNTHETASE BIOD 2"/>
    <property type="match status" value="1"/>
</dbReference>
<dbReference type="EMBL" id="BMHB01000001">
    <property type="protein sequence ID" value="GGI15755.1"/>
    <property type="molecule type" value="Genomic_DNA"/>
</dbReference>
<evidence type="ECO:0000256" key="6">
    <source>
        <dbReference type="ARBA" id="ARBA00022840"/>
    </source>
</evidence>
<dbReference type="GO" id="GO:0005524">
    <property type="term" value="F:ATP binding"/>
    <property type="evidence" value="ECO:0007669"/>
    <property type="project" value="UniProtKB-UniRule"/>
</dbReference>
<sequence length="232" mass="26483">MGKGYFITGTDTNIGKTFVTSHLVAAMQQIRVDAIPYKPIQSGVVKKNNRLVGEDVAFYKEYLDLKEDFSYYNTYTLETPVSPHLASKLENVTMNEEVILERYKELEEQHEVIFVEGAGGVAVPLKEDFDTIDLMKELKLPVIIVTTLKLGTLNHTLLTTEYLKYHQIEIKGLIINKVPSRLNVMEKDNVSMMKKMTGLDVIGLIPEYKQPEDFTKISNLQFQNMIMTEKLV</sequence>
<feature type="binding site" evidence="9">
    <location>
        <begin position="176"/>
        <end position="177"/>
    </location>
    <ligand>
        <name>ATP</name>
        <dbReference type="ChEBI" id="CHEBI:30616"/>
    </ligand>
</feature>
<evidence type="ECO:0000256" key="1">
    <source>
        <dbReference type="ARBA" id="ARBA00022490"/>
    </source>
</evidence>
<dbReference type="Proteomes" id="UP000626244">
    <property type="component" value="Unassembled WGS sequence"/>
</dbReference>
<name>A0A8J3EY80_9BACI</name>
<comment type="similarity">
    <text evidence="9">Belongs to the dethiobiotin synthetase family.</text>
</comment>
<keyword evidence="3 9" id="KW-0479">Metal-binding</keyword>
<keyword evidence="11" id="KW-1185">Reference proteome</keyword>
<evidence type="ECO:0000256" key="2">
    <source>
        <dbReference type="ARBA" id="ARBA00022598"/>
    </source>
</evidence>
<keyword evidence="5 9" id="KW-0093">Biotin biosynthesis</keyword>
<keyword evidence="6 9" id="KW-0067">ATP-binding</keyword>
<feature type="binding site" evidence="9">
    <location>
        <begin position="13"/>
        <end position="18"/>
    </location>
    <ligand>
        <name>ATP</name>
        <dbReference type="ChEBI" id="CHEBI:30616"/>
    </ligand>
</feature>
<comment type="caution">
    <text evidence="9">Lacks conserved residue(s) required for the propagation of feature annotation.</text>
</comment>
<dbReference type="GO" id="GO:0005829">
    <property type="term" value="C:cytosol"/>
    <property type="evidence" value="ECO:0007669"/>
    <property type="project" value="TreeGrafter"/>
</dbReference>
<comment type="catalytic activity">
    <reaction evidence="9">
        <text>(7R,8S)-7,8-diammoniononanoate + CO2 + ATP = (4R,5S)-dethiobiotin + ADP + phosphate + 3 H(+)</text>
        <dbReference type="Rhea" id="RHEA:15805"/>
        <dbReference type="ChEBI" id="CHEBI:15378"/>
        <dbReference type="ChEBI" id="CHEBI:16526"/>
        <dbReference type="ChEBI" id="CHEBI:30616"/>
        <dbReference type="ChEBI" id="CHEBI:43474"/>
        <dbReference type="ChEBI" id="CHEBI:149469"/>
        <dbReference type="ChEBI" id="CHEBI:149473"/>
        <dbReference type="ChEBI" id="CHEBI:456216"/>
        <dbReference type="EC" id="6.3.3.3"/>
    </reaction>
</comment>
<comment type="function">
    <text evidence="9">Catalyzes a mechanistically unusual reaction, the ATP-dependent insertion of CO2 between the N7 and N8 nitrogen atoms of 7,8-diaminopelargonic acid (DAPA, also called 7,8-diammoniononanoate) to form a ureido ring.</text>
</comment>
<keyword evidence="4 9" id="KW-0547">Nucleotide-binding</keyword>